<dbReference type="EMBL" id="JACHMD010000001">
    <property type="protein sequence ID" value="MBB4666542.1"/>
    <property type="molecule type" value="Genomic_DNA"/>
</dbReference>
<accession>A0A7W7BPN9</accession>
<sequence length="298" mass="32136">MASDIFPARGFALEGQHCRVHVIDVTTSADRIVFETDEILLEAPNWAPEGLLLNGGGLLWALDPDAADPALAEVPFPTVPTLNNDHVLVPGSNDILLSANDGQIYRAPRGGGEAIRLTDPAGPFMHFLHGVDPDATLIAYTALAFVDGAAQHGGIRIANIDGSMDRPITPGQVADGSEWSPDGQWIYLNTEHFSEAPGHAQIARMRVDGTELDQLTFDERVNWFPHFAPHGETAVYLSYPPGTEGHPADLEVELRLVRGGQWRHPETVATLPGGQGTINVNSWAPDGSRFAYVDYPVG</sequence>
<dbReference type="InterPro" id="IPR011042">
    <property type="entry name" value="6-blade_b-propeller_TolB-like"/>
</dbReference>
<dbReference type="SUPFAM" id="SSF69304">
    <property type="entry name" value="Tricorn protease N-terminal domain"/>
    <property type="match status" value="1"/>
</dbReference>
<evidence type="ECO:0000313" key="2">
    <source>
        <dbReference type="Proteomes" id="UP000573729"/>
    </source>
</evidence>
<dbReference type="Gene3D" id="2.120.10.30">
    <property type="entry name" value="TolB, C-terminal domain"/>
    <property type="match status" value="1"/>
</dbReference>
<organism evidence="1 2">
    <name type="scientific">Microbacterium marinum</name>
    <dbReference type="NCBI Taxonomy" id="421115"/>
    <lineage>
        <taxon>Bacteria</taxon>
        <taxon>Bacillati</taxon>
        <taxon>Actinomycetota</taxon>
        <taxon>Actinomycetes</taxon>
        <taxon>Micrococcales</taxon>
        <taxon>Microbacteriaceae</taxon>
        <taxon>Microbacterium</taxon>
    </lineage>
</organism>
<protein>
    <recommendedName>
        <fullName evidence="3">WD40-like Beta Propeller Repeat</fullName>
    </recommendedName>
</protein>
<reference evidence="1 2" key="1">
    <citation type="submission" date="2020-08" db="EMBL/GenBank/DDBJ databases">
        <title>Sequencing the genomes of 1000 actinobacteria strains.</title>
        <authorList>
            <person name="Klenk H.-P."/>
        </authorList>
    </citation>
    <scope>NUCLEOTIDE SEQUENCE [LARGE SCALE GENOMIC DNA]</scope>
    <source>
        <strain evidence="1 2">DSM 24947</strain>
    </source>
</reference>
<comment type="caution">
    <text evidence="1">The sequence shown here is derived from an EMBL/GenBank/DDBJ whole genome shotgun (WGS) entry which is preliminary data.</text>
</comment>
<name>A0A7W7BPN9_9MICO</name>
<dbReference type="AlphaFoldDB" id="A0A7W7BPN9"/>
<evidence type="ECO:0008006" key="3">
    <source>
        <dbReference type="Google" id="ProtNLM"/>
    </source>
</evidence>
<gene>
    <name evidence="1" type="ORF">BKA24_001251</name>
</gene>
<dbReference type="RefSeq" id="WP_184216224.1">
    <property type="nucleotide sequence ID" value="NZ_JACHMD010000001.1"/>
</dbReference>
<evidence type="ECO:0000313" key="1">
    <source>
        <dbReference type="EMBL" id="MBB4666542.1"/>
    </source>
</evidence>
<proteinExistence type="predicted"/>
<keyword evidence="2" id="KW-1185">Reference proteome</keyword>
<dbReference type="Proteomes" id="UP000573729">
    <property type="component" value="Unassembled WGS sequence"/>
</dbReference>